<gene>
    <name evidence="2" type="ORF">WOSG25_050810</name>
</gene>
<dbReference type="EMBL" id="DF820488">
    <property type="protein sequence ID" value="GAK30809.1"/>
    <property type="molecule type" value="Genomic_DNA"/>
</dbReference>
<keyword evidence="3" id="KW-1185">Reference proteome</keyword>
<name>A0A069CTM7_WEIOS</name>
<dbReference type="Proteomes" id="UP000030643">
    <property type="component" value="Unassembled WGS sequence"/>
</dbReference>
<reference evidence="3" key="1">
    <citation type="journal article" date="2014" name="Genome Announc.">
        <title>Draft genome sequence of Weissella oryzae SG25T, isolated from fermented rice grains.</title>
        <authorList>
            <person name="Tanizawa Y."/>
            <person name="Fujisawa T."/>
            <person name="Mochizuki T."/>
            <person name="Kaminuma E."/>
            <person name="Suzuki Y."/>
            <person name="Nakamura Y."/>
            <person name="Tohno M."/>
        </authorList>
    </citation>
    <scope>NUCLEOTIDE SEQUENCE [LARGE SCALE GENOMIC DNA]</scope>
    <source>
        <strain evidence="3">DSM 25784 / JCM 18191 / LMG 30913 / SG25</strain>
    </source>
</reference>
<dbReference type="InterPro" id="IPR025948">
    <property type="entry name" value="HTH-like_dom"/>
</dbReference>
<dbReference type="PANTHER" id="PTHR46889">
    <property type="entry name" value="TRANSPOSASE INSF FOR INSERTION SEQUENCE IS3B-RELATED"/>
    <property type="match status" value="1"/>
</dbReference>
<dbReference type="eggNOG" id="COG2801">
    <property type="taxonomic scope" value="Bacteria"/>
</dbReference>
<evidence type="ECO:0000313" key="2">
    <source>
        <dbReference type="EMBL" id="GAK30809.1"/>
    </source>
</evidence>
<sequence>MNAIRSLRFEHSITKLCHVLNINRSSYYKCFDGKVAPKVLENQKIRKIIFDIYYQVDFRIGSTKMTHILNSEYGYAISPGCVYRLMKSMNLPQMITLKPKFRYRKNFENQQLPNILAQQFFTEQPNHKWTSDMTFIKPY</sequence>
<accession>A0A069CTM7</accession>
<organism evidence="2 3">
    <name type="scientific">Weissella oryzae (strain DSM 25784 / JCM 18191 / LMG 30913 / SG25)</name>
    <dbReference type="NCBI Taxonomy" id="1329250"/>
    <lineage>
        <taxon>Bacteria</taxon>
        <taxon>Bacillati</taxon>
        <taxon>Bacillota</taxon>
        <taxon>Bacilli</taxon>
        <taxon>Lactobacillales</taxon>
        <taxon>Lactobacillaceae</taxon>
        <taxon>Weissella</taxon>
    </lineage>
</organism>
<feature type="domain" description="HTH-like" evidence="1">
    <location>
        <begin position="42"/>
        <end position="91"/>
    </location>
</feature>
<dbReference type="InterPro" id="IPR050900">
    <property type="entry name" value="Transposase_IS3/IS150/IS904"/>
</dbReference>
<dbReference type="STRING" id="1329250.WOSG25_050810"/>
<proteinExistence type="predicted"/>
<evidence type="ECO:0000259" key="1">
    <source>
        <dbReference type="Pfam" id="PF13276"/>
    </source>
</evidence>
<evidence type="ECO:0000313" key="3">
    <source>
        <dbReference type="Proteomes" id="UP000030643"/>
    </source>
</evidence>
<protein>
    <recommendedName>
        <fullName evidence="1">HTH-like domain-containing protein</fullName>
    </recommendedName>
</protein>
<dbReference type="Pfam" id="PF13276">
    <property type="entry name" value="HTH_21"/>
    <property type="match status" value="1"/>
</dbReference>
<dbReference type="RefSeq" id="WP_052348538.1">
    <property type="nucleotide sequence ID" value="NZ_DF820488.1"/>
</dbReference>
<dbReference type="AlphaFoldDB" id="A0A069CTM7"/>